<dbReference type="PANTHER" id="PTHR34390:SF2">
    <property type="entry name" value="SUCCINATE TRANSPORTER SUBUNIT YJJP-RELATED"/>
    <property type="match status" value="1"/>
</dbReference>
<evidence type="ECO:0000256" key="3">
    <source>
        <dbReference type="ARBA" id="ARBA00022692"/>
    </source>
</evidence>
<proteinExistence type="inferred from homology"/>
<evidence type="ECO:0000256" key="5">
    <source>
        <dbReference type="ARBA" id="ARBA00023136"/>
    </source>
</evidence>
<organism evidence="9 10">
    <name type="scientific">Bullifex porci</name>
    <dbReference type="NCBI Taxonomy" id="2606638"/>
    <lineage>
        <taxon>Bacteria</taxon>
        <taxon>Pseudomonadati</taxon>
        <taxon>Spirochaetota</taxon>
        <taxon>Spirochaetia</taxon>
        <taxon>Spirochaetales</taxon>
        <taxon>Spirochaetaceae</taxon>
        <taxon>Bullifex</taxon>
    </lineage>
</organism>
<feature type="domain" description="Threonine/serine exporter-like N-terminal" evidence="8">
    <location>
        <begin position="13"/>
        <end position="249"/>
    </location>
</feature>
<dbReference type="InterPro" id="IPR050539">
    <property type="entry name" value="ThrE_Dicarb/AminoAcid_Exp"/>
</dbReference>
<dbReference type="EMBL" id="VUNN01000037">
    <property type="protein sequence ID" value="MSU07310.1"/>
    <property type="molecule type" value="Genomic_DNA"/>
</dbReference>
<evidence type="ECO:0000256" key="4">
    <source>
        <dbReference type="ARBA" id="ARBA00022989"/>
    </source>
</evidence>
<evidence type="ECO:0000256" key="7">
    <source>
        <dbReference type="SAM" id="Phobius"/>
    </source>
</evidence>
<comment type="similarity">
    <text evidence="6">Belongs to the ThrE exporter (TC 2.A.79) family.</text>
</comment>
<dbReference type="PANTHER" id="PTHR34390">
    <property type="entry name" value="UPF0442 PROTEIN YJJB-RELATED"/>
    <property type="match status" value="1"/>
</dbReference>
<evidence type="ECO:0000256" key="1">
    <source>
        <dbReference type="ARBA" id="ARBA00004651"/>
    </source>
</evidence>
<feature type="transmembrane region" description="Helical" evidence="7">
    <location>
        <begin position="195"/>
        <end position="216"/>
    </location>
</feature>
<gene>
    <name evidence="9" type="ORF">FYJ80_11180</name>
</gene>
<protein>
    <submittedName>
        <fullName evidence="9">Threonine/serine exporter family protein</fullName>
    </submittedName>
</protein>
<dbReference type="AlphaFoldDB" id="A0A7X2TSL5"/>
<feature type="transmembrane region" description="Helical" evidence="7">
    <location>
        <begin position="144"/>
        <end position="162"/>
    </location>
</feature>
<dbReference type="RefSeq" id="WP_154426952.1">
    <property type="nucleotide sequence ID" value="NZ_VUNN01000037.1"/>
</dbReference>
<keyword evidence="2" id="KW-1003">Cell membrane</keyword>
<evidence type="ECO:0000313" key="10">
    <source>
        <dbReference type="Proteomes" id="UP000460549"/>
    </source>
</evidence>
<evidence type="ECO:0000256" key="6">
    <source>
        <dbReference type="ARBA" id="ARBA00034125"/>
    </source>
</evidence>
<feature type="transmembrane region" description="Helical" evidence="7">
    <location>
        <begin position="119"/>
        <end position="138"/>
    </location>
</feature>
<evidence type="ECO:0000313" key="9">
    <source>
        <dbReference type="EMBL" id="MSU07310.1"/>
    </source>
</evidence>
<evidence type="ECO:0000259" key="8">
    <source>
        <dbReference type="Pfam" id="PF06738"/>
    </source>
</evidence>
<name>A0A7X2TSL5_9SPIO</name>
<comment type="subcellular location">
    <subcellularLocation>
        <location evidence="1">Cell membrane</location>
        <topology evidence="1">Multi-pass membrane protein</topology>
    </subcellularLocation>
</comment>
<keyword evidence="4 7" id="KW-1133">Transmembrane helix</keyword>
<dbReference type="GO" id="GO:0005886">
    <property type="term" value="C:plasma membrane"/>
    <property type="evidence" value="ECO:0007669"/>
    <property type="project" value="UniProtKB-SubCell"/>
</dbReference>
<keyword evidence="3 7" id="KW-0812">Transmembrane</keyword>
<dbReference type="InterPro" id="IPR010619">
    <property type="entry name" value="ThrE-like_N"/>
</dbReference>
<accession>A0A7X2TSL5</accession>
<feature type="transmembrane region" description="Helical" evidence="7">
    <location>
        <begin position="169"/>
        <end position="189"/>
    </location>
</feature>
<feature type="transmembrane region" description="Helical" evidence="7">
    <location>
        <begin position="228"/>
        <end position="250"/>
    </location>
</feature>
<dbReference type="GO" id="GO:0015744">
    <property type="term" value="P:succinate transport"/>
    <property type="evidence" value="ECO:0007669"/>
    <property type="project" value="TreeGrafter"/>
</dbReference>
<keyword evidence="5 7" id="KW-0472">Membrane</keyword>
<evidence type="ECO:0000256" key="2">
    <source>
        <dbReference type="ARBA" id="ARBA00022475"/>
    </source>
</evidence>
<dbReference type="Proteomes" id="UP000460549">
    <property type="component" value="Unassembled WGS sequence"/>
</dbReference>
<sequence length="261" mass="28238">MEKVKEVNHILSVAMEAGKIMLENGAEIYRVEDTMDRIAKHYGSTDHHFFVLTNGIFVSGEDKDGSAFSKLEHIPVHGADLSKVIAINQLSREIAQDKYTLEEAASKIDEIRNIKNKSWLLQVFATALGSGCFAILLDGTMRDGIASFISGIALGFFIYFVFKPYLSKITGNIVGAMIISAICVLFKELGFADSLIPMIGGGVIPLVPGVAFVNGIRDIGDEDYISGAVRLLDAMLVFVCIAVGVATILICYEKIVGGVLL</sequence>
<comment type="caution">
    <text evidence="9">The sequence shown here is derived from an EMBL/GenBank/DDBJ whole genome shotgun (WGS) entry which is preliminary data.</text>
</comment>
<reference evidence="9 10" key="1">
    <citation type="submission" date="2019-08" db="EMBL/GenBank/DDBJ databases">
        <title>In-depth cultivation of the pig gut microbiome towards novel bacterial diversity and tailored functional studies.</title>
        <authorList>
            <person name="Wylensek D."/>
            <person name="Hitch T.C.A."/>
            <person name="Clavel T."/>
        </authorList>
    </citation>
    <scope>NUCLEOTIDE SEQUENCE [LARGE SCALE GENOMIC DNA]</scope>
    <source>
        <strain evidence="9 10">NM-380-WT-3C1</strain>
    </source>
</reference>
<dbReference type="GO" id="GO:0022857">
    <property type="term" value="F:transmembrane transporter activity"/>
    <property type="evidence" value="ECO:0007669"/>
    <property type="project" value="InterPro"/>
</dbReference>
<keyword evidence="10" id="KW-1185">Reference proteome</keyword>
<dbReference type="Pfam" id="PF06738">
    <property type="entry name" value="ThrE"/>
    <property type="match status" value="1"/>
</dbReference>